<accession>A0A846TG30</accession>
<sequence>MFDPTAFENIKVVIEGDIYDRDLSGEIIVIDRNDWINAAKLSRKYEISFTKKGYESRLLSATMTIEAGLENLSAELLESVDAKQLAGCVVGISFTLTHQNELDVFKEVQKVLTEIWGGDRAISQTTMMDPLENKSHIQNHVKVTFNRLVYEEQIDDLSEMVHYMITSLEKLKKLCVE</sequence>
<gene>
    <name evidence="1" type="ORF">GWK17_21770</name>
</gene>
<evidence type="ECO:0000313" key="1">
    <source>
        <dbReference type="EMBL" id="NKE08068.1"/>
    </source>
</evidence>
<organism evidence="1 2">
    <name type="scientific">Mesobacillus selenatarsenatis</name>
    <dbReference type="NCBI Taxonomy" id="388741"/>
    <lineage>
        <taxon>Bacteria</taxon>
        <taxon>Bacillati</taxon>
        <taxon>Bacillota</taxon>
        <taxon>Bacilli</taxon>
        <taxon>Bacillales</taxon>
        <taxon>Bacillaceae</taxon>
        <taxon>Mesobacillus</taxon>
    </lineage>
</organism>
<name>A0A846TG30_9BACI</name>
<protein>
    <recommendedName>
        <fullName evidence="3">Group-specific protein</fullName>
    </recommendedName>
</protein>
<dbReference type="EMBL" id="JAAVUM010000026">
    <property type="protein sequence ID" value="NKE08068.1"/>
    <property type="molecule type" value="Genomic_DNA"/>
</dbReference>
<dbReference type="RefSeq" id="WP_167834424.1">
    <property type="nucleotide sequence ID" value="NZ_JAAVUM010000026.1"/>
</dbReference>
<comment type="caution">
    <text evidence="1">The sequence shown here is derived from an EMBL/GenBank/DDBJ whole genome shotgun (WGS) entry which is preliminary data.</text>
</comment>
<evidence type="ECO:0008006" key="3">
    <source>
        <dbReference type="Google" id="ProtNLM"/>
    </source>
</evidence>
<proteinExistence type="predicted"/>
<reference evidence="1 2" key="1">
    <citation type="submission" date="2020-03" db="EMBL/GenBank/DDBJ databases">
        <authorList>
            <person name="Sun Q."/>
        </authorList>
    </citation>
    <scope>NUCLEOTIDE SEQUENCE [LARGE SCALE GENOMIC DNA]</scope>
    <source>
        <strain evidence="1 2">KACC 21451</strain>
    </source>
</reference>
<dbReference type="Proteomes" id="UP000587942">
    <property type="component" value="Unassembled WGS sequence"/>
</dbReference>
<evidence type="ECO:0000313" key="2">
    <source>
        <dbReference type="Proteomes" id="UP000587942"/>
    </source>
</evidence>
<dbReference type="AlphaFoldDB" id="A0A846TG30"/>